<organism evidence="17 18">
    <name type="scientific">Calypte anna</name>
    <name type="common">Anna's hummingbird</name>
    <name type="synonym">Archilochus anna</name>
    <dbReference type="NCBI Taxonomy" id="9244"/>
    <lineage>
        <taxon>Eukaryota</taxon>
        <taxon>Metazoa</taxon>
        <taxon>Chordata</taxon>
        <taxon>Craniata</taxon>
        <taxon>Vertebrata</taxon>
        <taxon>Euteleostomi</taxon>
        <taxon>Archelosauria</taxon>
        <taxon>Archosauria</taxon>
        <taxon>Dinosauria</taxon>
        <taxon>Saurischia</taxon>
        <taxon>Theropoda</taxon>
        <taxon>Coelurosauria</taxon>
        <taxon>Aves</taxon>
        <taxon>Neognathae</taxon>
        <taxon>Neoaves</taxon>
        <taxon>Strisores</taxon>
        <taxon>Apodiformes</taxon>
        <taxon>Trochilidae</taxon>
        <taxon>Calypte</taxon>
    </lineage>
</organism>
<name>A0A091IX25_CALAN</name>
<evidence type="ECO:0000313" key="17">
    <source>
        <dbReference type="EMBL" id="KFP04176.1"/>
    </source>
</evidence>
<evidence type="ECO:0000256" key="2">
    <source>
        <dbReference type="ARBA" id="ARBA00004123"/>
    </source>
</evidence>
<keyword evidence="10 13" id="KW-0238">DNA-binding</keyword>
<keyword evidence="12 13" id="KW-0544">Nucleosome core</keyword>
<evidence type="ECO:0000259" key="16">
    <source>
        <dbReference type="Pfam" id="PF16211"/>
    </source>
</evidence>
<comment type="subcellular location">
    <subcellularLocation>
        <location evidence="3">Chromosome</location>
    </subcellularLocation>
    <subcellularLocation>
        <location evidence="2 13">Nucleus</location>
    </subcellularLocation>
</comment>
<evidence type="ECO:0000256" key="3">
    <source>
        <dbReference type="ARBA" id="ARBA00004286"/>
    </source>
</evidence>
<dbReference type="GO" id="GO:0003677">
    <property type="term" value="F:DNA binding"/>
    <property type="evidence" value="ECO:0007669"/>
    <property type="project" value="UniProtKB-KW"/>
</dbReference>
<dbReference type="InterPro" id="IPR009072">
    <property type="entry name" value="Histone-fold"/>
</dbReference>
<dbReference type="PROSITE" id="PS00046">
    <property type="entry name" value="HISTONE_H2A"/>
    <property type="match status" value="1"/>
</dbReference>
<dbReference type="STRING" id="9244.A0A091IX25"/>
<evidence type="ECO:0000256" key="5">
    <source>
        <dbReference type="ARBA" id="ARBA00022454"/>
    </source>
</evidence>
<protein>
    <recommendedName>
        <fullName evidence="13">Histone H2A</fullName>
    </recommendedName>
</protein>
<comment type="similarity">
    <text evidence="4 13">Belongs to the histone H2A family.</text>
</comment>
<comment type="function">
    <text evidence="1">Core component of nucleosome. Nucleosomes wrap and compact DNA into chromatin, limiting DNA accessibility to the cellular machineries which require DNA as a template. Histones thereby play a central role in transcription regulation, DNA repair, DNA replication and chromosomal stability. DNA accessibility is regulated via a complex set of post-translational modifications of histones, also called histone code, and nucleosome remodeling.</text>
</comment>
<keyword evidence="18" id="KW-1185">Reference proteome</keyword>
<evidence type="ECO:0000256" key="12">
    <source>
        <dbReference type="ARBA" id="ARBA00023269"/>
    </source>
</evidence>
<gene>
    <name evidence="17" type="ORF">N300_03174</name>
</gene>
<evidence type="ECO:0000256" key="10">
    <source>
        <dbReference type="ARBA" id="ARBA00023125"/>
    </source>
</evidence>
<keyword evidence="8" id="KW-0832">Ubl conjugation</keyword>
<evidence type="ECO:0000256" key="11">
    <source>
        <dbReference type="ARBA" id="ARBA00023242"/>
    </source>
</evidence>
<dbReference type="InterPro" id="IPR002119">
    <property type="entry name" value="Histone_H2A"/>
</dbReference>
<dbReference type="InterPro" id="IPR007125">
    <property type="entry name" value="H2A/H2B/H3"/>
</dbReference>
<evidence type="ECO:0000256" key="1">
    <source>
        <dbReference type="ARBA" id="ARBA00002001"/>
    </source>
</evidence>
<keyword evidence="6" id="KW-1017">Isopeptide bond</keyword>
<dbReference type="InterPro" id="IPR032454">
    <property type="entry name" value="Histone_H2A_C"/>
</dbReference>
<feature type="non-terminal residue" evidence="17">
    <location>
        <position position="1"/>
    </location>
</feature>
<feature type="non-terminal residue" evidence="17">
    <location>
        <position position="134"/>
    </location>
</feature>
<dbReference type="FunFam" id="1.10.20.10:FF:000103">
    <property type="entry name" value="Histone H2A type 1"/>
    <property type="match status" value="1"/>
</dbReference>
<dbReference type="GO" id="GO:0005634">
    <property type="term" value="C:nucleus"/>
    <property type="evidence" value="ECO:0007669"/>
    <property type="project" value="UniProtKB-SubCell"/>
</dbReference>
<evidence type="ECO:0000256" key="7">
    <source>
        <dbReference type="ARBA" id="ARBA00022553"/>
    </source>
</evidence>
<evidence type="ECO:0000256" key="8">
    <source>
        <dbReference type="ARBA" id="ARBA00022843"/>
    </source>
</evidence>
<keyword evidence="11 13" id="KW-0539">Nucleus</keyword>
<accession>A0A091IX25</accession>
<dbReference type="Pfam" id="PF00125">
    <property type="entry name" value="Histone"/>
    <property type="match status" value="1"/>
</dbReference>
<dbReference type="SUPFAM" id="SSF47113">
    <property type="entry name" value="Histone-fold"/>
    <property type="match status" value="1"/>
</dbReference>
<dbReference type="GO" id="GO:0046982">
    <property type="term" value="F:protein heterodimerization activity"/>
    <property type="evidence" value="ECO:0007669"/>
    <property type="project" value="InterPro"/>
</dbReference>
<dbReference type="CDD" id="cd00074">
    <property type="entry name" value="HFD_H2A"/>
    <property type="match status" value="1"/>
</dbReference>
<dbReference type="Proteomes" id="UP000054308">
    <property type="component" value="Unassembled WGS sequence"/>
</dbReference>
<evidence type="ECO:0000313" key="18">
    <source>
        <dbReference type="Proteomes" id="UP000054308"/>
    </source>
</evidence>
<dbReference type="EMBL" id="KL218306">
    <property type="protein sequence ID" value="KFP04176.1"/>
    <property type="molecule type" value="Genomic_DNA"/>
</dbReference>
<feature type="compositionally biased region" description="Basic residues" evidence="14">
    <location>
        <begin position="1"/>
        <end position="11"/>
    </location>
</feature>
<dbReference type="GO" id="GO:0000786">
    <property type="term" value="C:nucleosome"/>
    <property type="evidence" value="ECO:0007669"/>
    <property type="project" value="UniProtKB-KW"/>
</dbReference>
<comment type="subunit">
    <text evidence="13">The nucleosome is a histone octamer containing two molecules each of H2A, H2B, H3 and H4 assembled in one H3-H4 heterotetramer and two H2A-H2B heterodimers. The octamer wraps approximately 147 bp of DNA.</text>
</comment>
<keyword evidence="7" id="KW-0597">Phosphoprotein</keyword>
<dbReference type="AlphaFoldDB" id="A0A091IX25"/>
<keyword evidence="5 13" id="KW-0158">Chromosome</keyword>
<evidence type="ECO:0000256" key="14">
    <source>
        <dbReference type="SAM" id="MobiDB-lite"/>
    </source>
</evidence>
<proteinExistence type="inferred from homology"/>
<feature type="domain" description="Core Histone H2A/H2B/H3" evidence="15">
    <location>
        <begin position="22"/>
        <end position="95"/>
    </location>
</feature>
<dbReference type="Gene3D" id="1.10.20.10">
    <property type="entry name" value="Histone, subunit A"/>
    <property type="match status" value="1"/>
</dbReference>
<dbReference type="PANTHER" id="PTHR23430">
    <property type="entry name" value="HISTONE H2A"/>
    <property type="match status" value="1"/>
</dbReference>
<evidence type="ECO:0000256" key="4">
    <source>
        <dbReference type="ARBA" id="ARBA00010691"/>
    </source>
</evidence>
<evidence type="ECO:0000256" key="9">
    <source>
        <dbReference type="ARBA" id="ARBA00022990"/>
    </source>
</evidence>
<feature type="domain" description="Histone H2A C-terminal" evidence="16">
    <location>
        <begin position="98"/>
        <end position="126"/>
    </location>
</feature>
<reference evidence="17 18" key="1">
    <citation type="submission" date="2014-04" db="EMBL/GenBank/DDBJ databases">
        <title>Genome evolution of avian class.</title>
        <authorList>
            <person name="Zhang G."/>
            <person name="Li C."/>
        </authorList>
    </citation>
    <scope>NUCLEOTIDE SEQUENCE [LARGE SCALE GENOMIC DNA]</scope>
    <source>
        <strain evidence="17">BGI_N300</strain>
    </source>
</reference>
<dbReference type="Pfam" id="PF16211">
    <property type="entry name" value="Histone_H2A_C"/>
    <property type="match status" value="1"/>
</dbReference>
<dbReference type="GO" id="GO:0030527">
    <property type="term" value="F:structural constituent of chromatin"/>
    <property type="evidence" value="ECO:0007669"/>
    <property type="project" value="InterPro"/>
</dbReference>
<evidence type="ECO:0000259" key="15">
    <source>
        <dbReference type="Pfam" id="PF00125"/>
    </source>
</evidence>
<sequence length="134" mass="14460">RMSGHGKKHTVAGKSGVAPKKNRSAKAGLQFPVGRIYRLLKKGKYTDRVSPGAAIYLTAVLEYLSAEILELSGNAAQENKRSRILPRHILLAVRGDGELNQLFSSVTIPQGGVTPNILSQLLPKKSFRDAGPSQ</sequence>
<evidence type="ECO:0000256" key="6">
    <source>
        <dbReference type="ARBA" id="ARBA00022499"/>
    </source>
</evidence>
<dbReference type="PRINTS" id="PR00620">
    <property type="entry name" value="HISTONEH2A"/>
</dbReference>
<dbReference type="InterPro" id="IPR032458">
    <property type="entry name" value="Histone_H2A_CS"/>
</dbReference>
<evidence type="ECO:0000256" key="13">
    <source>
        <dbReference type="RuleBase" id="RU003767"/>
    </source>
</evidence>
<dbReference type="SMART" id="SM00414">
    <property type="entry name" value="H2A"/>
    <property type="match status" value="1"/>
</dbReference>
<keyword evidence="9" id="KW-0007">Acetylation</keyword>
<feature type="region of interest" description="Disordered" evidence="14">
    <location>
        <begin position="1"/>
        <end position="26"/>
    </location>
</feature>